<feature type="transmembrane region" description="Helical" evidence="1">
    <location>
        <begin position="58"/>
        <end position="84"/>
    </location>
</feature>
<evidence type="ECO:0000313" key="4">
    <source>
        <dbReference type="EMBL" id="TWS98098.1"/>
    </source>
</evidence>
<sequence length="232" mass="26408">MKKFQLFLIVESLLLTMAFLTILANDFSAAICILVMVLLVLRFYNIGNRSNFLLTASLLLLFLIFMLNPYVVAAVLVAVSYILINHFSQVKQNNRRALIQFERDELLVRPTRNQWLGAQQHLIGDDYRFDDINIIRLSGSDTIDLSNVIINQENNMVLIRKVYGPTLILVPIDVAVTLDVSSVYGSVTYFDFPVYDLRNETIKLSQPEDKQLLRAVKIVVSVIAGSVEVRRL</sequence>
<feature type="domain" description="DUF7649" evidence="3">
    <location>
        <begin position="1"/>
        <end position="85"/>
    </location>
</feature>
<dbReference type="Pfam" id="PF09922">
    <property type="entry name" value="LiaF-like_C"/>
    <property type="match status" value="1"/>
</dbReference>
<keyword evidence="5" id="KW-1185">Reference proteome</keyword>
<comment type="caution">
    <text evidence="4">The sequence shown here is derived from an EMBL/GenBank/DDBJ whole genome shotgun (WGS) entry which is preliminary data.</text>
</comment>
<feature type="transmembrane region" description="Helical" evidence="1">
    <location>
        <begin position="28"/>
        <end position="46"/>
    </location>
</feature>
<dbReference type="EMBL" id="VOHL01000002">
    <property type="protein sequence ID" value="TWS98098.1"/>
    <property type="molecule type" value="Genomic_DNA"/>
</dbReference>
<proteinExistence type="predicted"/>
<dbReference type="InterPro" id="IPR056066">
    <property type="entry name" value="DUF7649"/>
</dbReference>
<dbReference type="PIRSF" id="PIRSF031509">
    <property type="entry name" value="Cell_wall_LiaF/YvqF"/>
    <property type="match status" value="1"/>
</dbReference>
<gene>
    <name evidence="4" type="ORF">FRX57_03995</name>
</gene>
<evidence type="ECO:0000259" key="3">
    <source>
        <dbReference type="Pfam" id="PF24661"/>
    </source>
</evidence>
<dbReference type="NCBIfam" id="NF040535">
    <property type="entry name" value="LiaF_C_term"/>
    <property type="match status" value="1"/>
</dbReference>
<organism evidence="4 5">
    <name type="scientific">Streptococcus cuniculipharyngis</name>
    <dbReference type="NCBI Taxonomy" id="1562651"/>
    <lineage>
        <taxon>Bacteria</taxon>
        <taxon>Bacillati</taxon>
        <taxon>Bacillota</taxon>
        <taxon>Bacilli</taxon>
        <taxon>Lactobacillales</taxon>
        <taxon>Streptococcaceae</taxon>
        <taxon>Streptococcus</taxon>
    </lineage>
</organism>
<dbReference type="RefSeq" id="WP_146566934.1">
    <property type="nucleotide sequence ID" value="NZ_VOHL01000002.1"/>
</dbReference>
<accession>A0A5C5SDQ4</accession>
<name>A0A5C5SDQ4_9STRE</name>
<keyword evidence="1" id="KW-0812">Transmembrane</keyword>
<evidence type="ECO:0000313" key="5">
    <source>
        <dbReference type="Proteomes" id="UP000317430"/>
    </source>
</evidence>
<feature type="domain" description="Cell wall-active antibiotics response LiaF-like C-terminal" evidence="2">
    <location>
        <begin position="115"/>
        <end position="229"/>
    </location>
</feature>
<evidence type="ECO:0000259" key="2">
    <source>
        <dbReference type="Pfam" id="PF09922"/>
    </source>
</evidence>
<dbReference type="InterPro" id="IPR047793">
    <property type="entry name" value="LiaF_C"/>
</dbReference>
<reference evidence="4 5" key="1">
    <citation type="submission" date="2019-08" db="EMBL/GenBank/DDBJ databases">
        <authorList>
            <person name="Lei W."/>
        </authorList>
    </citation>
    <scope>NUCLEOTIDE SEQUENCE [LARGE SCALE GENOMIC DNA]</scope>
    <source>
        <strain evidence="4 5">CCUG 66496</strain>
    </source>
</reference>
<keyword evidence="1" id="KW-0472">Membrane</keyword>
<protein>
    <submittedName>
        <fullName evidence="4">Transporter</fullName>
    </submittedName>
</protein>
<keyword evidence="1" id="KW-1133">Transmembrane helix</keyword>
<dbReference type="Pfam" id="PF24661">
    <property type="entry name" value="DUF7649"/>
    <property type="match status" value="1"/>
</dbReference>
<dbReference type="GO" id="GO:0016020">
    <property type="term" value="C:membrane"/>
    <property type="evidence" value="ECO:0007669"/>
    <property type="project" value="InterPro"/>
</dbReference>
<dbReference type="OrthoDB" id="2351415at2"/>
<dbReference type="AlphaFoldDB" id="A0A5C5SDQ4"/>
<dbReference type="InterPro" id="IPR024425">
    <property type="entry name" value="LiaF-like_C"/>
</dbReference>
<evidence type="ECO:0000256" key="1">
    <source>
        <dbReference type="SAM" id="Phobius"/>
    </source>
</evidence>
<dbReference type="Proteomes" id="UP000317430">
    <property type="component" value="Unassembled WGS sequence"/>
</dbReference>
<dbReference type="InterPro" id="IPR016975">
    <property type="entry name" value="Cell_wall_LiaF"/>
</dbReference>